<dbReference type="GO" id="GO:0005737">
    <property type="term" value="C:cytoplasm"/>
    <property type="evidence" value="ECO:0007669"/>
    <property type="project" value="UniProtKB-SubCell"/>
</dbReference>
<feature type="zinc finger region" description="RING-Gid-type" evidence="7">
    <location>
        <begin position="380"/>
        <end position="449"/>
    </location>
</feature>
<feature type="region of interest" description="Disordered" evidence="8">
    <location>
        <begin position="108"/>
        <end position="128"/>
    </location>
</feature>
<comment type="similarity">
    <text evidence="2">Belongs to the FYV10 family.</text>
</comment>
<dbReference type="InterPro" id="IPR024964">
    <property type="entry name" value="CTLH/CRA"/>
</dbReference>
<dbReference type="InterPro" id="IPR013144">
    <property type="entry name" value="CRA_dom"/>
</dbReference>
<comment type="subcellular location">
    <subcellularLocation>
        <location evidence="1">Cytoplasm</location>
    </subcellularLocation>
</comment>
<dbReference type="PROSITE" id="PS51867">
    <property type="entry name" value="ZF_RING_GID"/>
    <property type="match status" value="1"/>
</dbReference>
<keyword evidence="6" id="KW-0862">Zinc</keyword>
<dbReference type="SMART" id="SM00668">
    <property type="entry name" value="CTLH"/>
    <property type="match status" value="1"/>
</dbReference>
<dbReference type="GO" id="GO:0034657">
    <property type="term" value="C:GID complex"/>
    <property type="evidence" value="ECO:0007669"/>
    <property type="project" value="TreeGrafter"/>
</dbReference>
<dbReference type="InterPro" id="IPR045098">
    <property type="entry name" value="Fyv10_fam"/>
</dbReference>
<dbReference type="InterPro" id="IPR006595">
    <property type="entry name" value="CTLH_C"/>
</dbReference>
<evidence type="ECO:0000256" key="7">
    <source>
        <dbReference type="PROSITE-ProRule" id="PRU01215"/>
    </source>
</evidence>
<evidence type="ECO:0000256" key="5">
    <source>
        <dbReference type="ARBA" id="ARBA00022771"/>
    </source>
</evidence>
<dbReference type="InterPro" id="IPR044063">
    <property type="entry name" value="ZF_RING_GID"/>
</dbReference>
<evidence type="ECO:0000256" key="6">
    <source>
        <dbReference type="ARBA" id="ARBA00022833"/>
    </source>
</evidence>
<dbReference type="PANTHER" id="PTHR12170:SF2">
    <property type="entry name" value="E3 UBIQUITIN-PROTEIN TRANSFERASE MAEA"/>
    <property type="match status" value="1"/>
</dbReference>
<sequence length="464" mass="51277">MAPPPASGNSALLLEEPLIRTPYELLRRTHRSAQRQVEKDFIAVQSVLNGILKSFGDEVTDDTRQAAVAKLDQAGERVKGLKRKLDDLQPNAKVPTTLRSRLTYLDHLSQPPKDAPQGGVSSGAEKEGDSTVDRYVIDHLLRTGRMKTARALAARKDIESLVDIKLFAELNKIEKALVEKHSCTEALAWCGENRGTLKKTQSDIEFVLRLQEFIELCRKRDTAGAISYARKNLAPWASTHMSDIRLAMTLLAFGERTEVLHYSGMYYPGRWDQVRERFREEFLSLYALPGQSLLALALSAGLSTLRLPSCARYRPPENPSPESPTIPLLPGGPPLHTLPEFSMYLQGLTSSSPTASSPLSPTAAPELHDHPDAPVGNIDCPTCGEDMRVLTHEVPMSHHVNSTLVCRISGEVMDSSNPPMAFPNGYVYSTNALKEMAKNNFDVVTCPRTGESCSFSRLRKVFIS</sequence>
<protein>
    <submittedName>
        <fullName evidence="11">Negative regulation of gluconeogenesis-related protein</fullName>
    </submittedName>
</protein>
<reference evidence="11" key="1">
    <citation type="submission" date="2023-02" db="EMBL/GenBank/DDBJ databases">
        <title>Identification and recombinant expression of a fungal hydrolase from Papiliotrema laurentii that hydrolyzes apple cutin and clears colloidal polyester polyurethane.</title>
        <authorList>
            <consortium name="DOE Joint Genome Institute"/>
            <person name="Roman V.A."/>
            <person name="Bojanowski C."/>
            <person name="Crable B.R."/>
            <person name="Wagner D.N."/>
            <person name="Hung C.S."/>
            <person name="Nadeau L.J."/>
            <person name="Schratz L."/>
            <person name="Haridas S."/>
            <person name="Pangilinan J."/>
            <person name="Lipzen A."/>
            <person name="Na H."/>
            <person name="Yan M."/>
            <person name="Ng V."/>
            <person name="Grigoriev I.V."/>
            <person name="Spatafora J.W."/>
            <person name="Barlow D."/>
            <person name="Biffinger J."/>
            <person name="Kelley-Loughnane N."/>
            <person name="Varaljay V.A."/>
            <person name="Crookes-Goodson W.J."/>
        </authorList>
    </citation>
    <scope>NUCLEOTIDE SEQUENCE</scope>
    <source>
        <strain evidence="11">5307AH</strain>
    </source>
</reference>
<organism evidence="11 12">
    <name type="scientific">Papiliotrema laurentii</name>
    <name type="common">Cryptococcus laurentii</name>
    <dbReference type="NCBI Taxonomy" id="5418"/>
    <lineage>
        <taxon>Eukaryota</taxon>
        <taxon>Fungi</taxon>
        <taxon>Dikarya</taxon>
        <taxon>Basidiomycota</taxon>
        <taxon>Agaricomycotina</taxon>
        <taxon>Tremellomycetes</taxon>
        <taxon>Tremellales</taxon>
        <taxon>Rhynchogastremaceae</taxon>
        <taxon>Papiliotrema</taxon>
    </lineage>
</organism>
<evidence type="ECO:0000313" key="11">
    <source>
        <dbReference type="EMBL" id="KAK1924211.1"/>
    </source>
</evidence>
<dbReference type="PANTHER" id="PTHR12170">
    <property type="entry name" value="MACROPHAGE ERYTHROBLAST ATTACHER-RELATED"/>
    <property type="match status" value="1"/>
</dbReference>
<dbReference type="Proteomes" id="UP001182556">
    <property type="component" value="Unassembled WGS sequence"/>
</dbReference>
<keyword evidence="5 7" id="KW-0863">Zinc-finger</keyword>
<keyword evidence="4" id="KW-0479">Metal-binding</keyword>
<keyword evidence="3" id="KW-0963">Cytoplasm</keyword>
<dbReference type="GO" id="GO:0043161">
    <property type="term" value="P:proteasome-mediated ubiquitin-dependent protein catabolic process"/>
    <property type="evidence" value="ECO:0007669"/>
    <property type="project" value="InterPro"/>
</dbReference>
<evidence type="ECO:0000313" key="12">
    <source>
        <dbReference type="Proteomes" id="UP001182556"/>
    </source>
</evidence>
<dbReference type="GO" id="GO:0005634">
    <property type="term" value="C:nucleus"/>
    <property type="evidence" value="ECO:0007669"/>
    <property type="project" value="TreeGrafter"/>
</dbReference>
<evidence type="ECO:0000259" key="10">
    <source>
        <dbReference type="PROSITE" id="PS51867"/>
    </source>
</evidence>
<feature type="domain" description="CTLH" evidence="9">
    <location>
        <begin position="167"/>
        <end position="224"/>
    </location>
</feature>
<evidence type="ECO:0000256" key="4">
    <source>
        <dbReference type="ARBA" id="ARBA00022723"/>
    </source>
</evidence>
<name>A0AAD9CY31_PAPLA</name>
<accession>A0AAD9CY31</accession>
<feature type="region of interest" description="Disordered" evidence="8">
    <location>
        <begin position="313"/>
        <end position="332"/>
    </location>
</feature>
<evidence type="ECO:0000256" key="1">
    <source>
        <dbReference type="ARBA" id="ARBA00004496"/>
    </source>
</evidence>
<evidence type="ECO:0000256" key="3">
    <source>
        <dbReference type="ARBA" id="ARBA00022490"/>
    </source>
</evidence>
<evidence type="ECO:0000256" key="2">
    <source>
        <dbReference type="ARBA" id="ARBA00010615"/>
    </source>
</evidence>
<dbReference type="PROSITE" id="PS50897">
    <property type="entry name" value="CTLH"/>
    <property type="match status" value="1"/>
</dbReference>
<dbReference type="SMART" id="SM00757">
    <property type="entry name" value="CRA"/>
    <property type="match status" value="1"/>
</dbReference>
<evidence type="ECO:0000259" key="9">
    <source>
        <dbReference type="PROSITE" id="PS50897"/>
    </source>
</evidence>
<feature type="region of interest" description="Disordered" evidence="8">
    <location>
        <begin position="349"/>
        <end position="372"/>
    </location>
</feature>
<dbReference type="GO" id="GO:0008270">
    <property type="term" value="F:zinc ion binding"/>
    <property type="evidence" value="ECO:0007669"/>
    <property type="project" value="UniProtKB-KW"/>
</dbReference>
<feature type="domain" description="RING-Gid-type" evidence="10">
    <location>
        <begin position="380"/>
        <end position="449"/>
    </location>
</feature>
<keyword evidence="12" id="KW-1185">Reference proteome</keyword>
<dbReference type="Pfam" id="PF10607">
    <property type="entry name" value="CTLH"/>
    <property type="match status" value="1"/>
</dbReference>
<dbReference type="EMBL" id="JAODAN010000005">
    <property type="protein sequence ID" value="KAK1924211.1"/>
    <property type="molecule type" value="Genomic_DNA"/>
</dbReference>
<evidence type="ECO:0000256" key="8">
    <source>
        <dbReference type="SAM" id="MobiDB-lite"/>
    </source>
</evidence>
<feature type="compositionally biased region" description="Low complexity" evidence="8">
    <location>
        <begin position="349"/>
        <end position="365"/>
    </location>
</feature>
<dbReference type="SUPFAM" id="SSF57850">
    <property type="entry name" value="RING/U-box"/>
    <property type="match status" value="1"/>
</dbReference>
<comment type="caution">
    <text evidence="11">The sequence shown here is derived from an EMBL/GenBank/DDBJ whole genome shotgun (WGS) entry which is preliminary data.</text>
</comment>
<gene>
    <name evidence="11" type="ORF">DB88DRAFT_540283</name>
</gene>
<proteinExistence type="inferred from homology"/>
<dbReference type="GO" id="GO:0061630">
    <property type="term" value="F:ubiquitin protein ligase activity"/>
    <property type="evidence" value="ECO:0007669"/>
    <property type="project" value="InterPro"/>
</dbReference>
<dbReference type="CDD" id="cd16659">
    <property type="entry name" value="RING-Ubox_Emp"/>
    <property type="match status" value="1"/>
</dbReference>
<dbReference type="AlphaFoldDB" id="A0AAD9CY31"/>